<dbReference type="SMART" id="SM00347">
    <property type="entry name" value="HTH_MARR"/>
    <property type="match status" value="1"/>
</dbReference>
<keyword evidence="6" id="KW-1185">Reference proteome</keyword>
<dbReference type="GO" id="GO:0003700">
    <property type="term" value="F:DNA-binding transcription factor activity"/>
    <property type="evidence" value="ECO:0007669"/>
    <property type="project" value="InterPro"/>
</dbReference>
<evidence type="ECO:0000259" key="4">
    <source>
        <dbReference type="PROSITE" id="PS50995"/>
    </source>
</evidence>
<evidence type="ECO:0000313" key="6">
    <source>
        <dbReference type="Proteomes" id="UP000679352"/>
    </source>
</evidence>
<dbReference type="InterPro" id="IPR036390">
    <property type="entry name" value="WH_DNA-bd_sf"/>
</dbReference>
<dbReference type="Gene3D" id="1.10.10.10">
    <property type="entry name" value="Winged helix-like DNA-binding domain superfamily/Winged helix DNA-binding domain"/>
    <property type="match status" value="1"/>
</dbReference>
<accession>A0A975P9J1</accession>
<sequence length="140" mass="15186">MEQPAETYVLDDQVGYVLRRVTQRHLSIFSEHIPDVTAIQFAVMARLAAMGPLSQNQLGRAASMDAATVKGVVERLEALGHVQRSADPADKRRLTVALTVAGTALVTRLFPVGLRVSAATLAPLDPDEQTELMRLLAKLV</sequence>
<dbReference type="InterPro" id="IPR039422">
    <property type="entry name" value="MarR/SlyA-like"/>
</dbReference>
<organism evidence="5 6">
    <name type="scientific">Gemmobacter fulvus</name>
    <dbReference type="NCBI Taxonomy" id="2840474"/>
    <lineage>
        <taxon>Bacteria</taxon>
        <taxon>Pseudomonadati</taxon>
        <taxon>Pseudomonadota</taxon>
        <taxon>Alphaproteobacteria</taxon>
        <taxon>Rhodobacterales</taxon>
        <taxon>Paracoccaceae</taxon>
        <taxon>Gemmobacter</taxon>
    </lineage>
</organism>
<dbReference type="PANTHER" id="PTHR33164:SF95">
    <property type="entry name" value="TRANSCRIPTIONAL REGULATOR"/>
    <property type="match status" value="1"/>
</dbReference>
<dbReference type="PROSITE" id="PS01117">
    <property type="entry name" value="HTH_MARR_1"/>
    <property type="match status" value="1"/>
</dbReference>
<keyword evidence="3" id="KW-0804">Transcription</keyword>
<dbReference type="GO" id="GO:0003677">
    <property type="term" value="F:DNA binding"/>
    <property type="evidence" value="ECO:0007669"/>
    <property type="project" value="UniProtKB-KW"/>
</dbReference>
<dbReference type="PANTHER" id="PTHR33164">
    <property type="entry name" value="TRANSCRIPTIONAL REGULATOR, MARR FAMILY"/>
    <property type="match status" value="1"/>
</dbReference>
<dbReference type="PROSITE" id="PS50995">
    <property type="entry name" value="HTH_MARR_2"/>
    <property type="match status" value="1"/>
</dbReference>
<name>A0A975P9J1_9RHOB</name>
<feature type="domain" description="HTH marR-type" evidence="4">
    <location>
        <begin position="11"/>
        <end position="140"/>
    </location>
</feature>
<dbReference type="Proteomes" id="UP000679352">
    <property type="component" value="Chromosome"/>
</dbReference>
<dbReference type="RefSeq" id="WP_215505015.1">
    <property type="nucleotide sequence ID" value="NZ_JAVCWG010000001.1"/>
</dbReference>
<dbReference type="InterPro" id="IPR000835">
    <property type="entry name" value="HTH_MarR-typ"/>
</dbReference>
<evidence type="ECO:0000313" key="5">
    <source>
        <dbReference type="EMBL" id="QWK92010.1"/>
    </source>
</evidence>
<evidence type="ECO:0000256" key="1">
    <source>
        <dbReference type="ARBA" id="ARBA00023015"/>
    </source>
</evidence>
<keyword evidence="1" id="KW-0805">Transcription regulation</keyword>
<reference evidence="5" key="1">
    <citation type="submission" date="2021-06" db="EMBL/GenBank/DDBJ databases">
        <title>Direct submission.</title>
        <authorList>
            <person name="Lee C.-S."/>
            <person name="Jin L."/>
        </authorList>
    </citation>
    <scope>NUCLEOTIDE SEQUENCE</scope>
    <source>
        <strain evidence="5">Con5</strain>
    </source>
</reference>
<dbReference type="Pfam" id="PF12802">
    <property type="entry name" value="MarR_2"/>
    <property type="match status" value="1"/>
</dbReference>
<gene>
    <name evidence="5" type="ORF">KM031_10970</name>
</gene>
<evidence type="ECO:0000256" key="3">
    <source>
        <dbReference type="ARBA" id="ARBA00023163"/>
    </source>
</evidence>
<dbReference type="AlphaFoldDB" id="A0A975P9J1"/>
<evidence type="ECO:0000256" key="2">
    <source>
        <dbReference type="ARBA" id="ARBA00023125"/>
    </source>
</evidence>
<dbReference type="InterPro" id="IPR023187">
    <property type="entry name" value="Tscrpt_reg_MarR-type_CS"/>
</dbReference>
<keyword evidence="2" id="KW-0238">DNA-binding</keyword>
<protein>
    <submittedName>
        <fullName evidence="5">MarR family winged helix-turn-helix transcriptional regulator</fullName>
    </submittedName>
</protein>
<dbReference type="PRINTS" id="PR00598">
    <property type="entry name" value="HTHMARR"/>
</dbReference>
<dbReference type="EMBL" id="CP076361">
    <property type="protein sequence ID" value="QWK92010.1"/>
    <property type="molecule type" value="Genomic_DNA"/>
</dbReference>
<dbReference type="SUPFAM" id="SSF46785">
    <property type="entry name" value="Winged helix' DNA-binding domain"/>
    <property type="match status" value="1"/>
</dbReference>
<dbReference type="GO" id="GO:0006950">
    <property type="term" value="P:response to stress"/>
    <property type="evidence" value="ECO:0007669"/>
    <property type="project" value="TreeGrafter"/>
</dbReference>
<proteinExistence type="predicted"/>
<dbReference type="InterPro" id="IPR036388">
    <property type="entry name" value="WH-like_DNA-bd_sf"/>
</dbReference>
<dbReference type="KEGG" id="gfu:KM031_10970"/>